<reference evidence="2" key="1">
    <citation type="submission" date="2017-01" db="EMBL/GenBank/DDBJ databases">
        <authorList>
            <person name="Varghese N."/>
            <person name="Submissions S."/>
        </authorList>
    </citation>
    <scope>NUCLEOTIDE SEQUENCE [LARGE SCALE GENOMIC DNA]</scope>
    <source>
        <strain evidence="2">DSM 23145</strain>
    </source>
</reference>
<name>A0A1N7LEP7_9FLAO</name>
<sequence>MPEAEKEYFSNLEYWIDHNKSAEYSLKIIEEVVKTEALLTTNSYIGKITNSELNVLKVIVSKKFYIYYKIVEKTINIVAFKAGKEDHSKHNFGI</sequence>
<evidence type="ECO:0000313" key="1">
    <source>
        <dbReference type="EMBL" id="SIS72256.1"/>
    </source>
</evidence>
<evidence type="ECO:0008006" key="3">
    <source>
        <dbReference type="Google" id="ProtNLM"/>
    </source>
</evidence>
<accession>A0A1N7LEP7</accession>
<proteinExistence type="predicted"/>
<evidence type="ECO:0000313" key="2">
    <source>
        <dbReference type="Proteomes" id="UP000185839"/>
    </source>
</evidence>
<dbReference type="STRING" id="713588.SAMN05421789_10546"/>
<protein>
    <recommendedName>
        <fullName evidence="3">Type II toxin-antitoxin system RelE/ParE family toxin</fullName>
    </recommendedName>
</protein>
<dbReference type="Proteomes" id="UP000185839">
    <property type="component" value="Unassembled WGS sequence"/>
</dbReference>
<dbReference type="Gene3D" id="3.30.2310.20">
    <property type="entry name" value="RelE-like"/>
    <property type="match status" value="1"/>
</dbReference>
<gene>
    <name evidence="1" type="ORF">SAMN05421789_10546</name>
</gene>
<keyword evidence="2" id="KW-1185">Reference proteome</keyword>
<dbReference type="InterPro" id="IPR035093">
    <property type="entry name" value="RelE/ParE_toxin_dom_sf"/>
</dbReference>
<dbReference type="AlphaFoldDB" id="A0A1N7LEP7"/>
<organism evidence="1 2">
    <name type="scientific">Kaistella chaponensis</name>
    <dbReference type="NCBI Taxonomy" id="713588"/>
    <lineage>
        <taxon>Bacteria</taxon>
        <taxon>Pseudomonadati</taxon>
        <taxon>Bacteroidota</taxon>
        <taxon>Flavobacteriia</taxon>
        <taxon>Flavobacteriales</taxon>
        <taxon>Weeksellaceae</taxon>
        <taxon>Chryseobacterium group</taxon>
        <taxon>Kaistella</taxon>
    </lineage>
</organism>
<dbReference type="EMBL" id="FTOI01000005">
    <property type="protein sequence ID" value="SIS72256.1"/>
    <property type="molecule type" value="Genomic_DNA"/>
</dbReference>